<dbReference type="EMBL" id="BAAAGE010000003">
    <property type="protein sequence ID" value="GAA0727383.1"/>
    <property type="molecule type" value="Genomic_DNA"/>
</dbReference>
<proteinExistence type="predicted"/>
<gene>
    <name evidence="1" type="ORF">GCM10009430_35380</name>
</gene>
<evidence type="ECO:0000313" key="1">
    <source>
        <dbReference type="EMBL" id="GAA0727383.1"/>
    </source>
</evidence>
<reference evidence="2" key="1">
    <citation type="journal article" date="2019" name="Int. J. Syst. Evol. Microbiol.">
        <title>The Global Catalogue of Microorganisms (GCM) 10K type strain sequencing project: providing services to taxonomists for standard genome sequencing and annotation.</title>
        <authorList>
            <consortium name="The Broad Institute Genomics Platform"/>
            <consortium name="The Broad Institute Genome Sequencing Center for Infectious Disease"/>
            <person name="Wu L."/>
            <person name="Ma J."/>
        </authorList>
    </citation>
    <scope>NUCLEOTIDE SEQUENCE [LARGE SCALE GENOMIC DNA]</scope>
    <source>
        <strain evidence="2">JCM 15974</strain>
    </source>
</reference>
<comment type="caution">
    <text evidence="1">The sequence shown here is derived from an EMBL/GenBank/DDBJ whole genome shotgun (WGS) entry which is preliminary data.</text>
</comment>
<sequence>MVSSAKLLPLNLYKEVTCEIPNNKTINDNNILRLNNIAQYKKNNTLTTIKIGTARLRTDNKGKVCGDT</sequence>
<accession>A0ABP3U8Z9</accession>
<organism evidence="1 2">
    <name type="scientific">Aquimarina litoralis</name>
    <dbReference type="NCBI Taxonomy" id="584605"/>
    <lineage>
        <taxon>Bacteria</taxon>
        <taxon>Pseudomonadati</taxon>
        <taxon>Bacteroidota</taxon>
        <taxon>Flavobacteriia</taxon>
        <taxon>Flavobacteriales</taxon>
        <taxon>Flavobacteriaceae</taxon>
        <taxon>Aquimarina</taxon>
    </lineage>
</organism>
<name>A0ABP3U8Z9_9FLAO</name>
<evidence type="ECO:0000313" key="2">
    <source>
        <dbReference type="Proteomes" id="UP001501758"/>
    </source>
</evidence>
<keyword evidence="2" id="KW-1185">Reference proteome</keyword>
<dbReference type="Proteomes" id="UP001501758">
    <property type="component" value="Unassembled WGS sequence"/>
</dbReference>
<protein>
    <submittedName>
        <fullName evidence="1">Uncharacterized protein</fullName>
    </submittedName>
</protein>